<reference evidence="1 2" key="1">
    <citation type="journal article" date="2022" name="DNA Res.">
        <title>Chromosomal-level genome assembly of the orchid tree Bauhinia variegata (Leguminosae; Cercidoideae) supports the allotetraploid origin hypothesis of Bauhinia.</title>
        <authorList>
            <person name="Zhong Y."/>
            <person name="Chen Y."/>
            <person name="Zheng D."/>
            <person name="Pang J."/>
            <person name="Liu Y."/>
            <person name="Luo S."/>
            <person name="Meng S."/>
            <person name="Qian L."/>
            <person name="Wei D."/>
            <person name="Dai S."/>
            <person name="Zhou R."/>
        </authorList>
    </citation>
    <scope>NUCLEOTIDE SEQUENCE [LARGE SCALE GENOMIC DNA]</scope>
    <source>
        <strain evidence="1">BV-YZ2020</strain>
    </source>
</reference>
<evidence type="ECO:0000313" key="1">
    <source>
        <dbReference type="EMBL" id="KAI4336994.1"/>
    </source>
</evidence>
<comment type="caution">
    <text evidence="1">The sequence shown here is derived from an EMBL/GenBank/DDBJ whole genome shotgun (WGS) entry which is preliminary data.</text>
</comment>
<gene>
    <name evidence="1" type="ORF">L6164_015458</name>
</gene>
<protein>
    <submittedName>
        <fullName evidence="1">Uncharacterized protein</fullName>
    </submittedName>
</protein>
<dbReference type="Proteomes" id="UP000828941">
    <property type="component" value="Chromosome 6"/>
</dbReference>
<dbReference type="EMBL" id="CM039431">
    <property type="protein sequence ID" value="KAI4336994.1"/>
    <property type="molecule type" value="Genomic_DNA"/>
</dbReference>
<keyword evidence="2" id="KW-1185">Reference proteome</keyword>
<proteinExistence type="predicted"/>
<organism evidence="1 2">
    <name type="scientific">Bauhinia variegata</name>
    <name type="common">Purple orchid tree</name>
    <name type="synonym">Phanera variegata</name>
    <dbReference type="NCBI Taxonomy" id="167791"/>
    <lineage>
        <taxon>Eukaryota</taxon>
        <taxon>Viridiplantae</taxon>
        <taxon>Streptophyta</taxon>
        <taxon>Embryophyta</taxon>
        <taxon>Tracheophyta</taxon>
        <taxon>Spermatophyta</taxon>
        <taxon>Magnoliopsida</taxon>
        <taxon>eudicotyledons</taxon>
        <taxon>Gunneridae</taxon>
        <taxon>Pentapetalae</taxon>
        <taxon>rosids</taxon>
        <taxon>fabids</taxon>
        <taxon>Fabales</taxon>
        <taxon>Fabaceae</taxon>
        <taxon>Cercidoideae</taxon>
        <taxon>Cercideae</taxon>
        <taxon>Bauhiniinae</taxon>
        <taxon>Bauhinia</taxon>
    </lineage>
</organism>
<accession>A0ACB9NMP7</accession>
<evidence type="ECO:0000313" key="2">
    <source>
        <dbReference type="Proteomes" id="UP000828941"/>
    </source>
</evidence>
<name>A0ACB9NMP7_BAUVA</name>
<sequence length="712" mass="77240">MQGQRGTLGSLPETLEFDCGSTSSNATVDQQICWNNMRNPAESRIPEYILAPGDMNTSYVNSINHQWQNLSGWSLGESSSANAQNEFNHNEQKRELGWSSSVSTAAVPGPRLEERRFESTNVLPLGSTNASPIYRRGSYSHPVSQNFNLNAGLVDNDSNTSQHAEHPNTHKSSGSVNEHPPPPIGSAPFLLPSGSNSFLEEDNDGRPRCSMDTRRVSCKRKAVDGSVGQCSDGGSSSYNHDIDSSSWPTLPTQGSAGSSLRRSASSEHVNARLGLGVGDDSSENLPDSNVRGSSESFRRNLRLRINPSNHDSIPPTTFSSGSVVRHSNVSSFPMSQRFPVDNSLDLTSAPAVDSMIPQSQPPVIHVPALPTNVQSFRWSGGSSSRNTHSSSSVICADRDSVQHEEASSRNMPRNMLEQPVFVPATDLRSLVRNPTVRASSSANLSISGNVASSSRAGSSSAVNPSSAATWASRPNPPQYPRRLSEYVRRSLFSPGSEAAAGQSNNYASLRSGPASSSEARILASGAGNQGHNQSHPRSSSWMERQGDAEFGIPYSLHTLAVAGEGNSRLVSELRNVLRLMRRGGSLRFEDVMILDQSVFSGMADLHDRHRDMRLDVDNMSYEELLALEERIGNVSTGLSEETVLKLLKQMKYSVETGSQRESEPCSVCQEEYNDGDDIGTLDCGHDYHTDCIKQWLMHKNLCPICKTTGLAT</sequence>